<gene>
    <name evidence="2" type="ORF">GCM10023149_04980</name>
</gene>
<organism evidence="2 3">
    <name type="scientific">Mucilaginibacter gynuensis</name>
    <dbReference type="NCBI Taxonomy" id="1302236"/>
    <lineage>
        <taxon>Bacteria</taxon>
        <taxon>Pseudomonadati</taxon>
        <taxon>Bacteroidota</taxon>
        <taxon>Sphingobacteriia</taxon>
        <taxon>Sphingobacteriales</taxon>
        <taxon>Sphingobacteriaceae</taxon>
        <taxon>Mucilaginibacter</taxon>
    </lineage>
</organism>
<feature type="chain" id="PRO_5047201580" description="DUF4082 domain-containing protein" evidence="1">
    <location>
        <begin position="24"/>
        <end position="211"/>
    </location>
</feature>
<protein>
    <recommendedName>
        <fullName evidence="4">DUF4082 domain-containing protein</fullName>
    </recommendedName>
</protein>
<proteinExistence type="predicted"/>
<evidence type="ECO:0008006" key="4">
    <source>
        <dbReference type="Google" id="ProtNLM"/>
    </source>
</evidence>
<comment type="caution">
    <text evidence="2">The sequence shown here is derived from an EMBL/GenBank/DDBJ whole genome shotgun (WGS) entry which is preliminary data.</text>
</comment>
<dbReference type="Proteomes" id="UP001500582">
    <property type="component" value="Unassembled WGS sequence"/>
</dbReference>
<reference evidence="3" key="1">
    <citation type="journal article" date="2019" name="Int. J. Syst. Evol. Microbiol.">
        <title>The Global Catalogue of Microorganisms (GCM) 10K type strain sequencing project: providing services to taxonomists for standard genome sequencing and annotation.</title>
        <authorList>
            <consortium name="The Broad Institute Genomics Platform"/>
            <consortium name="The Broad Institute Genome Sequencing Center for Infectious Disease"/>
            <person name="Wu L."/>
            <person name="Ma J."/>
        </authorList>
    </citation>
    <scope>NUCLEOTIDE SEQUENCE [LARGE SCALE GENOMIC DNA]</scope>
    <source>
        <strain evidence="3">JCM 17705</strain>
    </source>
</reference>
<accession>A0ABP8FSV4</accession>
<keyword evidence="1" id="KW-0732">Signal</keyword>
<dbReference type="RefSeq" id="WP_345209406.1">
    <property type="nucleotide sequence ID" value="NZ_BAABFT010000001.1"/>
</dbReference>
<feature type="signal peptide" evidence="1">
    <location>
        <begin position="1"/>
        <end position="23"/>
    </location>
</feature>
<sequence>MNSNFKNIAKAGLAVIALSFVLASCKKDANVAKLNTVNEQAAATTNVTGTVYGHYGNPTVFPPTGYATLYLGLTGTPTTDTSSTAGSRVLKLVSYNNSFAQAVDTTKYKLYYYYNTSKTWSTLKITDFTTSGIAKASIGQATTSTSNDGWYTYDVANPNHPILVAGFFIGVVSKTGLLPSYAVKFNSVSGDGGPTANRGIYVIQYGTLNNL</sequence>
<keyword evidence="3" id="KW-1185">Reference proteome</keyword>
<evidence type="ECO:0000256" key="1">
    <source>
        <dbReference type="SAM" id="SignalP"/>
    </source>
</evidence>
<evidence type="ECO:0000313" key="2">
    <source>
        <dbReference type="EMBL" id="GAA4310346.1"/>
    </source>
</evidence>
<dbReference type="PROSITE" id="PS51257">
    <property type="entry name" value="PROKAR_LIPOPROTEIN"/>
    <property type="match status" value="1"/>
</dbReference>
<evidence type="ECO:0000313" key="3">
    <source>
        <dbReference type="Proteomes" id="UP001500582"/>
    </source>
</evidence>
<name>A0ABP8FSV4_9SPHI</name>
<dbReference type="EMBL" id="BAABFT010000001">
    <property type="protein sequence ID" value="GAA4310346.1"/>
    <property type="molecule type" value="Genomic_DNA"/>
</dbReference>